<proteinExistence type="predicted"/>
<dbReference type="EMBL" id="CM029051">
    <property type="protein sequence ID" value="KAG2563558.1"/>
    <property type="molecule type" value="Genomic_DNA"/>
</dbReference>
<evidence type="ECO:0000313" key="2">
    <source>
        <dbReference type="EMBL" id="KAG2563558.1"/>
    </source>
</evidence>
<name>A0A8T0PRJ2_PANVG</name>
<dbReference type="PANTHER" id="PTHR19338:SF53">
    <property type="entry name" value="RX N-TERMINAL DOMAIN-CONTAINING PROTEIN"/>
    <property type="match status" value="1"/>
</dbReference>
<comment type="caution">
    <text evidence="2">The sequence shown here is derived from an EMBL/GenBank/DDBJ whole genome shotgun (WGS) entry which is preliminary data.</text>
</comment>
<evidence type="ECO:0000313" key="3">
    <source>
        <dbReference type="Proteomes" id="UP000823388"/>
    </source>
</evidence>
<dbReference type="InterPro" id="IPR002182">
    <property type="entry name" value="NB-ARC"/>
</dbReference>
<protein>
    <recommendedName>
        <fullName evidence="1">NB-ARC domain-containing protein</fullName>
    </recommendedName>
</protein>
<accession>A0A8T0PRJ2</accession>
<organism evidence="2 3">
    <name type="scientific">Panicum virgatum</name>
    <name type="common">Blackwell switchgrass</name>
    <dbReference type="NCBI Taxonomy" id="38727"/>
    <lineage>
        <taxon>Eukaryota</taxon>
        <taxon>Viridiplantae</taxon>
        <taxon>Streptophyta</taxon>
        <taxon>Embryophyta</taxon>
        <taxon>Tracheophyta</taxon>
        <taxon>Spermatophyta</taxon>
        <taxon>Magnoliopsida</taxon>
        <taxon>Liliopsida</taxon>
        <taxon>Poales</taxon>
        <taxon>Poaceae</taxon>
        <taxon>PACMAD clade</taxon>
        <taxon>Panicoideae</taxon>
        <taxon>Panicodae</taxon>
        <taxon>Paniceae</taxon>
        <taxon>Panicinae</taxon>
        <taxon>Panicum</taxon>
        <taxon>Panicum sect. Hiantes</taxon>
    </lineage>
</organism>
<dbReference type="PANTHER" id="PTHR19338">
    <property type="entry name" value="TRANSLOCASE OF INNER MITOCHONDRIAL MEMBRANE 13 HOMOLOG"/>
    <property type="match status" value="1"/>
</dbReference>
<dbReference type="Proteomes" id="UP000823388">
    <property type="component" value="Chromosome 8K"/>
</dbReference>
<dbReference type="GO" id="GO:0043531">
    <property type="term" value="F:ADP binding"/>
    <property type="evidence" value="ECO:0007669"/>
    <property type="project" value="InterPro"/>
</dbReference>
<gene>
    <name evidence="2" type="ORF">PVAP13_8KG188902</name>
</gene>
<reference evidence="2" key="1">
    <citation type="submission" date="2020-05" db="EMBL/GenBank/DDBJ databases">
        <title>WGS assembly of Panicum virgatum.</title>
        <authorList>
            <person name="Lovell J.T."/>
            <person name="Jenkins J."/>
            <person name="Shu S."/>
            <person name="Juenger T.E."/>
            <person name="Schmutz J."/>
        </authorList>
    </citation>
    <scope>NUCLEOTIDE SEQUENCE</scope>
    <source>
        <strain evidence="2">AP13</strain>
    </source>
</reference>
<dbReference type="InterPro" id="IPR027417">
    <property type="entry name" value="P-loop_NTPase"/>
</dbReference>
<sequence length="143" mass="16419">MEVCQRRERYKIRGVAAQPVSTTFDPRLVTQYAEATELVGVEETRDELIKILMGGDEVSKVEDKIVSIVGFGGLGKTTLADAVYEKIRSQFDCSAFVSVSQNPHMEKLFQDMFYQLAKRNNARINVIYEIREFLQSKRHDHSR</sequence>
<feature type="domain" description="NB-ARC" evidence="1">
    <location>
        <begin position="42"/>
        <end position="138"/>
    </location>
</feature>
<dbReference type="AlphaFoldDB" id="A0A8T0PRJ2"/>
<dbReference type="SUPFAM" id="SSF52540">
    <property type="entry name" value="P-loop containing nucleoside triphosphate hydrolases"/>
    <property type="match status" value="1"/>
</dbReference>
<keyword evidence="3" id="KW-1185">Reference proteome</keyword>
<dbReference type="Gene3D" id="3.40.50.300">
    <property type="entry name" value="P-loop containing nucleotide triphosphate hydrolases"/>
    <property type="match status" value="1"/>
</dbReference>
<evidence type="ECO:0000259" key="1">
    <source>
        <dbReference type="Pfam" id="PF00931"/>
    </source>
</evidence>
<dbReference type="Pfam" id="PF00931">
    <property type="entry name" value="NB-ARC"/>
    <property type="match status" value="1"/>
</dbReference>